<dbReference type="Proteomes" id="UP000199611">
    <property type="component" value="Unassembled WGS sequence"/>
</dbReference>
<dbReference type="PANTHER" id="PTHR42783">
    <property type="entry name" value="GLUTAMATE SYNTHASE [NADPH] SMALL CHAIN"/>
    <property type="match status" value="1"/>
</dbReference>
<evidence type="ECO:0000313" key="6">
    <source>
        <dbReference type="Proteomes" id="UP000199611"/>
    </source>
</evidence>
<dbReference type="GO" id="GO:0051536">
    <property type="term" value="F:iron-sulfur cluster binding"/>
    <property type="evidence" value="ECO:0007669"/>
    <property type="project" value="UniProtKB-KW"/>
</dbReference>
<dbReference type="Pfam" id="PF13187">
    <property type="entry name" value="Fer4_9"/>
    <property type="match status" value="1"/>
</dbReference>
<reference evidence="5 6" key="1">
    <citation type="submission" date="2016-10" db="EMBL/GenBank/DDBJ databases">
        <authorList>
            <person name="de Groot N.N."/>
        </authorList>
    </citation>
    <scope>NUCLEOTIDE SEQUENCE [LARGE SCALE GENOMIC DNA]</scope>
    <source>
        <strain evidence="5 6">DSM 9990</strain>
    </source>
</reference>
<dbReference type="PANTHER" id="PTHR42783:SF3">
    <property type="entry name" value="GLUTAMATE SYNTHASE [NADPH] SMALL CHAIN-RELATED"/>
    <property type="match status" value="1"/>
</dbReference>
<keyword evidence="6" id="KW-1185">Reference proteome</keyword>
<accession>A0A1I4QJG5</accession>
<keyword evidence="1" id="KW-0479">Metal-binding</keyword>
<dbReference type="RefSeq" id="WP_093392541.1">
    <property type="nucleotide sequence ID" value="NZ_FOUU01000001.1"/>
</dbReference>
<name>A0A1I4QJG5_9BACT</name>
<dbReference type="GO" id="GO:0016491">
    <property type="term" value="F:oxidoreductase activity"/>
    <property type="evidence" value="ECO:0007669"/>
    <property type="project" value="InterPro"/>
</dbReference>
<dbReference type="SUPFAM" id="SSF54862">
    <property type="entry name" value="4Fe-4S ferredoxins"/>
    <property type="match status" value="1"/>
</dbReference>
<dbReference type="InterPro" id="IPR023753">
    <property type="entry name" value="FAD/NAD-binding_dom"/>
</dbReference>
<evidence type="ECO:0000256" key="3">
    <source>
        <dbReference type="ARBA" id="ARBA00023014"/>
    </source>
</evidence>
<dbReference type="SUPFAM" id="SSF46548">
    <property type="entry name" value="alpha-helical ferredoxin"/>
    <property type="match status" value="1"/>
</dbReference>
<dbReference type="Gene3D" id="3.50.50.60">
    <property type="entry name" value="FAD/NAD(P)-binding domain"/>
    <property type="match status" value="2"/>
</dbReference>
<dbReference type="PROSITE" id="PS51379">
    <property type="entry name" value="4FE4S_FER_2"/>
    <property type="match status" value="1"/>
</dbReference>
<sequence length="723" mass="79815">MAAEKKLSCEVASLRQKLWDALVNGKFDQPRSRYFAEEMLNLVDDISWGRAGEGHVDAVKNLAEKIISEGESESSVKTARDILNDLIAGEEVFHSHVATRNCPSGDCVVLAPSPCQMACPAGLDIPSYVTLIAMGKDDEAVEIIREDNPFPWVCGLVCTHPCEFVCVRGRIDEPIAIRNLKAFASERVMSRGGYRNPVKAPDKGKKVCIIGAGPAGLTAAYFLALKGYGVTVIDALPVAGGMMMVGIPRFRLPREVIDREVDAILALGVELRLNTRLGRDVTIEQLNQEGYEAILIAIGAHGSFRMNVPGEDDYPQVVSAVDFLRRVALGERLKPGRRVAIIGGGNVAIDAARTCIRLGCEKVTIVYRRSRVEMPASEEEVLQAEEEGVDFVFLTVPVEVVGSNGKVTGLKCVRTQLGPPDDQGRRRPVPVPGSEHIIEVDAVITAIGQKVEKEGLIELKGLDWTRRETIRVNTVTMETSIEGVFAAGDVVTGPATVIEAIGAGKKAADAIDRYLQGLPQPKRPPVPVRRRRLECLKTTASQKMRLHRPQMPLLNCDRRRITFQQVELGYDEDDARAEGYRCLRCDICRRCGRCVEVCRDLMKVDALPLGHFDFDHPVATDFRQVREKCILCGACAANCPNEAMVMEEKDGERILYLCGTELNRLKLEYCTECGKPLGPERYHDFVMQRLRAEVPVTGDMRICIDCARKRFARSHDDSQIPPA</sequence>
<proteinExistence type="predicted"/>
<dbReference type="InterPro" id="IPR009051">
    <property type="entry name" value="Helical_ferredxn"/>
</dbReference>
<dbReference type="OrthoDB" id="9803192at2"/>
<dbReference type="AlphaFoldDB" id="A0A1I4QJG5"/>
<organism evidence="5 6">
    <name type="scientific">Thermodesulforhabdus norvegica</name>
    <dbReference type="NCBI Taxonomy" id="39841"/>
    <lineage>
        <taxon>Bacteria</taxon>
        <taxon>Pseudomonadati</taxon>
        <taxon>Thermodesulfobacteriota</taxon>
        <taxon>Syntrophobacteria</taxon>
        <taxon>Syntrophobacterales</taxon>
        <taxon>Thermodesulforhabdaceae</taxon>
        <taxon>Thermodesulforhabdus</taxon>
    </lineage>
</organism>
<dbReference type="PRINTS" id="PR00419">
    <property type="entry name" value="ADXRDTASE"/>
</dbReference>
<evidence type="ECO:0000313" key="5">
    <source>
        <dbReference type="EMBL" id="SFM40201.1"/>
    </source>
</evidence>
<dbReference type="InterPro" id="IPR036188">
    <property type="entry name" value="FAD/NAD-bd_sf"/>
</dbReference>
<keyword evidence="2" id="KW-0408">Iron</keyword>
<dbReference type="SUPFAM" id="SSF51971">
    <property type="entry name" value="Nucleotide-binding domain"/>
    <property type="match status" value="1"/>
</dbReference>
<evidence type="ECO:0000256" key="2">
    <source>
        <dbReference type="ARBA" id="ARBA00023004"/>
    </source>
</evidence>
<dbReference type="InterPro" id="IPR028261">
    <property type="entry name" value="DPD_II"/>
</dbReference>
<dbReference type="GO" id="GO:0046872">
    <property type="term" value="F:metal ion binding"/>
    <property type="evidence" value="ECO:0007669"/>
    <property type="project" value="UniProtKB-KW"/>
</dbReference>
<dbReference type="NCBIfam" id="NF009410">
    <property type="entry name" value="PRK12771.1"/>
    <property type="match status" value="1"/>
</dbReference>
<dbReference type="Gene3D" id="1.10.1060.10">
    <property type="entry name" value="Alpha-helical ferredoxin"/>
    <property type="match status" value="1"/>
</dbReference>
<dbReference type="Gene3D" id="3.30.70.20">
    <property type="match status" value="1"/>
</dbReference>
<dbReference type="PROSITE" id="PS00198">
    <property type="entry name" value="4FE4S_FER_1"/>
    <property type="match status" value="1"/>
</dbReference>
<evidence type="ECO:0000259" key="4">
    <source>
        <dbReference type="PROSITE" id="PS51379"/>
    </source>
</evidence>
<dbReference type="InterPro" id="IPR017900">
    <property type="entry name" value="4Fe4S_Fe_S_CS"/>
</dbReference>
<protein>
    <submittedName>
        <fullName evidence="5">Putative selenate reductase, YgfK subunit</fullName>
    </submittedName>
</protein>
<dbReference type="InterPro" id="IPR017896">
    <property type="entry name" value="4Fe4S_Fe-S-bd"/>
</dbReference>
<dbReference type="Pfam" id="PF14691">
    <property type="entry name" value="Fer4_20"/>
    <property type="match status" value="1"/>
</dbReference>
<dbReference type="STRING" id="39841.SAMN05660836_00070"/>
<dbReference type="Pfam" id="PF07992">
    <property type="entry name" value="Pyr_redox_2"/>
    <property type="match status" value="1"/>
</dbReference>
<dbReference type="EMBL" id="FOUU01000001">
    <property type="protein sequence ID" value="SFM40201.1"/>
    <property type="molecule type" value="Genomic_DNA"/>
</dbReference>
<keyword evidence="3" id="KW-0411">Iron-sulfur</keyword>
<gene>
    <name evidence="5" type="ORF">SAMN05660836_00070</name>
</gene>
<evidence type="ECO:0000256" key="1">
    <source>
        <dbReference type="ARBA" id="ARBA00022723"/>
    </source>
</evidence>
<feature type="domain" description="4Fe-4S ferredoxin-type" evidence="4">
    <location>
        <begin position="620"/>
        <end position="649"/>
    </location>
</feature>